<protein>
    <submittedName>
        <fullName evidence="3">Uncharacterized protein</fullName>
    </submittedName>
</protein>
<keyword evidence="4" id="KW-1185">Reference proteome</keyword>
<feature type="region of interest" description="Disordered" evidence="2">
    <location>
        <begin position="105"/>
        <end position="156"/>
    </location>
</feature>
<dbReference type="Proteomes" id="UP001151760">
    <property type="component" value="Unassembled WGS sequence"/>
</dbReference>
<evidence type="ECO:0000256" key="1">
    <source>
        <dbReference type="SAM" id="Coils"/>
    </source>
</evidence>
<reference evidence="3" key="1">
    <citation type="journal article" date="2022" name="Int. J. Mol. Sci.">
        <title>Draft Genome of Tanacetum Coccineum: Genomic Comparison of Closely Related Tanacetum-Family Plants.</title>
        <authorList>
            <person name="Yamashiro T."/>
            <person name="Shiraishi A."/>
            <person name="Nakayama K."/>
            <person name="Satake H."/>
        </authorList>
    </citation>
    <scope>NUCLEOTIDE SEQUENCE</scope>
</reference>
<evidence type="ECO:0000313" key="3">
    <source>
        <dbReference type="EMBL" id="GJS76342.1"/>
    </source>
</evidence>
<evidence type="ECO:0000256" key="2">
    <source>
        <dbReference type="SAM" id="MobiDB-lite"/>
    </source>
</evidence>
<gene>
    <name evidence="3" type="ORF">Tco_0726223</name>
</gene>
<reference evidence="3" key="2">
    <citation type="submission" date="2022-01" db="EMBL/GenBank/DDBJ databases">
        <authorList>
            <person name="Yamashiro T."/>
            <person name="Shiraishi A."/>
            <person name="Satake H."/>
            <person name="Nakayama K."/>
        </authorList>
    </citation>
    <scope>NUCLEOTIDE SEQUENCE</scope>
</reference>
<feature type="compositionally biased region" description="Polar residues" evidence="2">
    <location>
        <begin position="696"/>
        <end position="708"/>
    </location>
</feature>
<keyword evidence="1" id="KW-0175">Coiled coil</keyword>
<feature type="compositionally biased region" description="Polar residues" evidence="2">
    <location>
        <begin position="40"/>
        <end position="52"/>
    </location>
</feature>
<accession>A0ABQ4YHC4</accession>
<feature type="coiled-coil region" evidence="1">
    <location>
        <begin position="501"/>
        <end position="578"/>
    </location>
</feature>
<dbReference type="EMBL" id="BQNB010010368">
    <property type="protein sequence ID" value="GJS76342.1"/>
    <property type="molecule type" value="Genomic_DNA"/>
</dbReference>
<feature type="region of interest" description="Disordered" evidence="2">
    <location>
        <begin position="680"/>
        <end position="708"/>
    </location>
</feature>
<feature type="compositionally biased region" description="Basic and acidic residues" evidence="2">
    <location>
        <begin position="105"/>
        <end position="128"/>
    </location>
</feature>
<comment type="caution">
    <text evidence="3">The sequence shown here is derived from an EMBL/GenBank/DDBJ whole genome shotgun (WGS) entry which is preliminary data.</text>
</comment>
<name>A0ABQ4YHC4_9ASTR</name>
<feature type="compositionally biased region" description="Low complexity" evidence="2">
    <location>
        <begin position="147"/>
        <end position="156"/>
    </location>
</feature>
<feature type="region of interest" description="Disordered" evidence="2">
    <location>
        <begin position="40"/>
        <end position="59"/>
    </location>
</feature>
<proteinExistence type="predicted"/>
<sequence>MNLRYLEEKSNVHGLSHEWYLDLDYLTDSLGYKRDKANQSARTYEASTNPAGTQDVDSDSECDEQVIIIPFYPSHNIQEAKPKDISGDEVDDSPLDSAEEIFQKEHTRLKGQEQRATSDAKDTEELQERVIPTGSPTDSFFDDDPTTRFPSPSDLGNNESSLVFLELSESNTIHPQISDIGDHTSSSYANKKQVEPRSVAQALEDPSWVDAISSTSQESTSVCQELYMRTSSSTNSYVENDLDETFKQNELLKDRLLEASLAEDIKNLVITSCVEIRNKDLHDEIDRISKESKDVSNESKTADTVCNDAFEVTQELSKRIVELEKDLSKFEAKSIAFEIALQHKSRENNSLKTVQKENENFMASLQLENAHLKQTYKDLFESVQRSKVETNQCDEVKVKDNFDEIETKNIELEYQVASLIKENEHLKLTYKNLFDSIKKSRVQTKTSNVTQNEAEKLKSQLFEFAETKFSKILEKIEFFKKSPGEKQHLFENKTSVFQINIDKLEQVLTQQTKDFNAIKLELSNRTAKFEAYFEKLEKTKVVLERQLARKVDDSKAEKDQFLKEMNHLRTQLENLKGKSVETKFDKSSILGKPPADKLFVNSQISKSWFTPKVDVQKDLSKPVTTQSLPKNEKDQLLKRIAYLESKLASQDIRSCQKEYHELRTLYTALKVKFDSLNRKKRETNVSQSSKPRKSVSTKVHTGESSKPFSRRVSQFTTYSLQKDRKFSKNSQSFETLTPQKCKESIFCNITLLFYTGKTSMETKAKHEISSEQSQHDDSNDVLVDIEGEVPDLLTSPEINMDMSLAVYVEEREKMVRKFWNVYTHSKTTKLPRRNTMLRKHYPPALNDEGWRLEKIGQAFWTIDREGHRSVEKPTGSGGNGSRMLRFVGGNGKLLCFRGLLLHLFPSSHVGILQLTVTARGRENVRSRTQLYVGKVTDGYKSVFCIVAVFQDISYVGRWGFKKGRLPEDEARFYAAEVIGYA</sequence>
<feature type="coiled-coil region" evidence="1">
    <location>
        <begin position="278"/>
        <end position="333"/>
    </location>
</feature>
<evidence type="ECO:0000313" key="4">
    <source>
        <dbReference type="Proteomes" id="UP001151760"/>
    </source>
</evidence>
<organism evidence="3 4">
    <name type="scientific">Tanacetum coccineum</name>
    <dbReference type="NCBI Taxonomy" id="301880"/>
    <lineage>
        <taxon>Eukaryota</taxon>
        <taxon>Viridiplantae</taxon>
        <taxon>Streptophyta</taxon>
        <taxon>Embryophyta</taxon>
        <taxon>Tracheophyta</taxon>
        <taxon>Spermatophyta</taxon>
        <taxon>Magnoliopsida</taxon>
        <taxon>eudicotyledons</taxon>
        <taxon>Gunneridae</taxon>
        <taxon>Pentapetalae</taxon>
        <taxon>asterids</taxon>
        <taxon>campanulids</taxon>
        <taxon>Asterales</taxon>
        <taxon>Asteraceae</taxon>
        <taxon>Asteroideae</taxon>
        <taxon>Anthemideae</taxon>
        <taxon>Anthemidinae</taxon>
        <taxon>Tanacetum</taxon>
    </lineage>
</organism>